<dbReference type="InterPro" id="IPR050464">
    <property type="entry name" value="Zeta_carotene_desat/Oxidored"/>
</dbReference>
<evidence type="ECO:0000256" key="5">
    <source>
        <dbReference type="ARBA" id="ARBA00008310"/>
    </source>
</evidence>
<dbReference type="PANTHER" id="PTHR42923:SF3">
    <property type="entry name" value="PROTOPORPHYRINOGEN OXIDASE"/>
    <property type="match status" value="1"/>
</dbReference>
<comment type="caution">
    <text evidence="14">The sequence shown here is derived from an EMBL/GenBank/DDBJ whole genome shotgun (WGS) entry which is preliminary data.</text>
</comment>
<evidence type="ECO:0000256" key="8">
    <source>
        <dbReference type="ARBA" id="ARBA00022630"/>
    </source>
</evidence>
<dbReference type="EMBL" id="SMKY01000168">
    <property type="protein sequence ID" value="TDD74492.1"/>
    <property type="molecule type" value="Genomic_DNA"/>
</dbReference>
<accession>A0A4R5AV90</accession>
<sequence length="515" mass="53239">MMLRILSLRRQISAPPRGAPRCAIRRGVWEAGAMTTSHAVVVGGGIAGLAAARMLARDGVRVTVLEGSPGIGGKLRVSEIAGIPVDEGAESMLARRPEGLDLVRDLGRSGDLVNPGTTSSGILSRGALRPIPSGQVMGVPSDLKALAAAQVLSPAGLARVPLDLVLPETPRGADVSVADFIGARVGREVVDRLVEPLLGGVYAGRAELLSFDSTLPAVAAAARTHRSLISAVQGIRDAAPKDPGPVFATLPDGLGTLPHLVAADLAEAGGTIRTGAMVRELRRREHGWRLTIGPTRDPEYLDADAVLVAVPAAPASRLLKPDVPAAARELARIEYASMAIITLAYRATAFPRLPEGSGYLVPGVESAAENGGRGVKAVTFSSVKWPHLRDRDPGVIAVRCSIGRFGEEHALQKADEELAATAMAELAATCGVTELPAESRVTRWGGGLPQYNVGHADRVAKVRAAVAAEPGLAVAGAAYDGLGVPACIASARAAASRVLDHLRSREGADHDRAGG</sequence>
<name>A0A4R5AV90_9ACTN</name>
<keyword evidence="11 12" id="KW-0350">Heme biosynthesis</keyword>
<dbReference type="InterPro" id="IPR036188">
    <property type="entry name" value="FAD/NAD-bd_sf"/>
</dbReference>
<dbReference type="SUPFAM" id="SSF54373">
    <property type="entry name" value="FAD-linked reductases, C-terminal domain"/>
    <property type="match status" value="1"/>
</dbReference>
<evidence type="ECO:0000256" key="10">
    <source>
        <dbReference type="ARBA" id="ARBA00023002"/>
    </source>
</evidence>
<keyword evidence="9 12" id="KW-0274">FAD</keyword>
<dbReference type="PANTHER" id="PTHR42923">
    <property type="entry name" value="PROTOPORPHYRINOGEN OXIDASE"/>
    <property type="match status" value="1"/>
</dbReference>
<dbReference type="AlphaFoldDB" id="A0A4R5AV90"/>
<evidence type="ECO:0000256" key="9">
    <source>
        <dbReference type="ARBA" id="ARBA00022827"/>
    </source>
</evidence>
<dbReference type="Pfam" id="PF01593">
    <property type="entry name" value="Amino_oxidase"/>
    <property type="match status" value="1"/>
</dbReference>
<dbReference type="OrthoDB" id="4496419at2"/>
<gene>
    <name evidence="14" type="primary">hemG</name>
    <name evidence="14" type="ORF">E1293_29505</name>
</gene>
<dbReference type="Gene3D" id="3.50.50.60">
    <property type="entry name" value="FAD/NAD(P)-binding domain"/>
    <property type="match status" value="1"/>
</dbReference>
<comment type="function">
    <text evidence="3 12">Involved in coproporphyrin-dependent heme b biosynthesis. Catalyzes the oxidation of coproporphyrinogen III to coproporphyrin III.</text>
</comment>
<dbReference type="InterPro" id="IPR004572">
    <property type="entry name" value="Protoporphyrinogen_oxidase"/>
</dbReference>
<dbReference type="UniPathway" id="UPA00252"/>
<protein>
    <recommendedName>
        <fullName evidence="7 12">Coproporphyrinogen III oxidase</fullName>
        <ecNumber evidence="6 12">1.3.3.15</ecNumber>
    </recommendedName>
</protein>
<proteinExistence type="inferred from homology"/>
<evidence type="ECO:0000256" key="6">
    <source>
        <dbReference type="ARBA" id="ARBA00012402"/>
    </source>
</evidence>
<dbReference type="GO" id="GO:0004729">
    <property type="term" value="F:oxygen-dependent protoporphyrinogen oxidase activity"/>
    <property type="evidence" value="ECO:0007669"/>
    <property type="project" value="UniProtKB-UniRule"/>
</dbReference>
<evidence type="ECO:0000256" key="7">
    <source>
        <dbReference type="ARBA" id="ARBA00019046"/>
    </source>
</evidence>
<comment type="catalytic activity">
    <reaction evidence="1">
        <text>coproporphyrinogen III + 3 O2 = coproporphyrin III + 3 H2O2</text>
        <dbReference type="Rhea" id="RHEA:43436"/>
        <dbReference type="ChEBI" id="CHEBI:15379"/>
        <dbReference type="ChEBI" id="CHEBI:16240"/>
        <dbReference type="ChEBI" id="CHEBI:57309"/>
        <dbReference type="ChEBI" id="CHEBI:131725"/>
        <dbReference type="EC" id="1.3.3.15"/>
    </reaction>
    <physiologicalReaction direction="left-to-right" evidence="1">
        <dbReference type="Rhea" id="RHEA:43437"/>
    </physiologicalReaction>
</comment>
<dbReference type="GO" id="GO:0006783">
    <property type="term" value="P:heme biosynthetic process"/>
    <property type="evidence" value="ECO:0007669"/>
    <property type="project" value="UniProtKB-UniRule"/>
</dbReference>
<reference evidence="14 15" key="1">
    <citation type="submission" date="2019-03" db="EMBL/GenBank/DDBJ databases">
        <title>Draft genome sequences of novel Actinobacteria.</title>
        <authorList>
            <person name="Sahin N."/>
            <person name="Ay H."/>
            <person name="Saygin H."/>
        </authorList>
    </citation>
    <scope>NUCLEOTIDE SEQUENCE [LARGE SCALE GENOMIC DNA]</scope>
    <source>
        <strain evidence="14 15">DSM 45941</strain>
    </source>
</reference>
<evidence type="ECO:0000259" key="13">
    <source>
        <dbReference type="Pfam" id="PF01593"/>
    </source>
</evidence>
<evidence type="ECO:0000256" key="12">
    <source>
        <dbReference type="RuleBase" id="RU364052"/>
    </source>
</evidence>
<dbReference type="Gene3D" id="3.90.660.20">
    <property type="entry name" value="Protoporphyrinogen oxidase, mitochondrial, domain 2"/>
    <property type="match status" value="1"/>
</dbReference>
<evidence type="ECO:0000313" key="14">
    <source>
        <dbReference type="EMBL" id="TDD74492.1"/>
    </source>
</evidence>
<comment type="cofactor">
    <cofactor evidence="2 12">
        <name>FAD</name>
        <dbReference type="ChEBI" id="CHEBI:57692"/>
    </cofactor>
</comment>
<comment type="similarity">
    <text evidence="5 12">Belongs to the protoporphyrinogen/coproporphyrinogen oxidase family. Coproporphyrinogen III oxidase subfamily.</text>
</comment>
<dbReference type="Proteomes" id="UP000295578">
    <property type="component" value="Unassembled WGS sequence"/>
</dbReference>
<keyword evidence="12" id="KW-0963">Cytoplasm</keyword>
<evidence type="ECO:0000256" key="3">
    <source>
        <dbReference type="ARBA" id="ARBA00002185"/>
    </source>
</evidence>
<evidence type="ECO:0000256" key="4">
    <source>
        <dbReference type="ARBA" id="ARBA00004744"/>
    </source>
</evidence>
<dbReference type="Gene3D" id="1.10.3110.10">
    <property type="entry name" value="protoporphyrinogen ix oxidase, domain 3"/>
    <property type="match status" value="1"/>
</dbReference>
<comment type="pathway">
    <text evidence="4 12">Porphyrin-containing compound metabolism; protoheme biosynthesis.</text>
</comment>
<feature type="domain" description="Amine oxidase" evidence="13">
    <location>
        <begin position="46"/>
        <end position="499"/>
    </location>
</feature>
<dbReference type="NCBIfam" id="TIGR00562">
    <property type="entry name" value="proto_IX_ox"/>
    <property type="match status" value="1"/>
</dbReference>
<comment type="subcellular location">
    <subcellularLocation>
        <location evidence="12">Cytoplasm</location>
    </subcellularLocation>
</comment>
<evidence type="ECO:0000256" key="1">
    <source>
        <dbReference type="ARBA" id="ARBA00001755"/>
    </source>
</evidence>
<dbReference type="SUPFAM" id="SSF51905">
    <property type="entry name" value="FAD/NAD(P)-binding domain"/>
    <property type="match status" value="1"/>
</dbReference>
<evidence type="ECO:0000256" key="11">
    <source>
        <dbReference type="ARBA" id="ARBA00023133"/>
    </source>
</evidence>
<dbReference type="GO" id="GO:0005737">
    <property type="term" value="C:cytoplasm"/>
    <property type="evidence" value="ECO:0007669"/>
    <property type="project" value="UniProtKB-SubCell"/>
</dbReference>
<evidence type="ECO:0000256" key="2">
    <source>
        <dbReference type="ARBA" id="ARBA00001974"/>
    </source>
</evidence>
<evidence type="ECO:0000313" key="15">
    <source>
        <dbReference type="Proteomes" id="UP000295578"/>
    </source>
</evidence>
<organism evidence="14 15">
    <name type="scientific">Actinomadura darangshiensis</name>
    <dbReference type="NCBI Taxonomy" id="705336"/>
    <lineage>
        <taxon>Bacteria</taxon>
        <taxon>Bacillati</taxon>
        <taxon>Actinomycetota</taxon>
        <taxon>Actinomycetes</taxon>
        <taxon>Streptosporangiales</taxon>
        <taxon>Thermomonosporaceae</taxon>
        <taxon>Actinomadura</taxon>
    </lineage>
</organism>
<keyword evidence="15" id="KW-1185">Reference proteome</keyword>
<keyword evidence="10 12" id="KW-0560">Oxidoreductase</keyword>
<keyword evidence="8 12" id="KW-0285">Flavoprotein</keyword>
<dbReference type="EC" id="1.3.3.15" evidence="6 12"/>
<dbReference type="InterPro" id="IPR002937">
    <property type="entry name" value="Amino_oxidase"/>
</dbReference>